<dbReference type="FunFam" id="3.90.850.10:FF:000002">
    <property type="entry name" value="2-hydroxyhepta-2,4-diene-1,7-dioate isomerase"/>
    <property type="match status" value="1"/>
</dbReference>
<dbReference type="STRING" id="555875.SAMN04488124_3020"/>
<protein>
    <submittedName>
        <fullName evidence="3">2-keto-4-pentenoate hydratase/2-oxohepta-3-ene-1,7-dioic acid hydratase (Catechol pathway)</fullName>
    </submittedName>
</protein>
<dbReference type="GO" id="GO:0018773">
    <property type="term" value="F:acetylpyruvate hydrolase activity"/>
    <property type="evidence" value="ECO:0007669"/>
    <property type="project" value="TreeGrafter"/>
</dbReference>
<organism evidence="3 4">
    <name type="scientific">Halogeometricum limi</name>
    <dbReference type="NCBI Taxonomy" id="555875"/>
    <lineage>
        <taxon>Archaea</taxon>
        <taxon>Methanobacteriati</taxon>
        <taxon>Methanobacteriota</taxon>
        <taxon>Stenosarchaea group</taxon>
        <taxon>Halobacteria</taxon>
        <taxon>Halobacteriales</taxon>
        <taxon>Haloferacaceae</taxon>
        <taxon>Halogeometricum</taxon>
    </lineage>
</organism>
<dbReference type="PANTHER" id="PTHR11820:SF7">
    <property type="entry name" value="ACYLPYRUVASE FAHD1, MITOCHONDRIAL"/>
    <property type="match status" value="1"/>
</dbReference>
<sequence length="243" mass="26623">MRRVRFRNPAGSIQTGEWNDEGIHFGGRTYDPESVDVLPPTEPSKIVCIGLNYVDHAHEVDMEIPDRPMMFLKPPNALAGHGDTITLPRGKERVDYEAELGVVIGEQCKNVAEADAMDVVGGYTCVNDISNRDDQEVEQNWVRGKAFDNSAPIGPVVVPPEDVADDARVRLRLNGEEKQNSSLSEFIFSVPELVAEVSRYLTLERGDVIITGTPPGVGPLTDGDTVEVDIEGIGTLRNEVRGE</sequence>
<name>A0A1I6IC36_9EURY</name>
<reference evidence="4" key="1">
    <citation type="submission" date="2016-10" db="EMBL/GenBank/DDBJ databases">
        <authorList>
            <person name="Varghese N."/>
            <person name="Submissions S."/>
        </authorList>
    </citation>
    <scope>NUCLEOTIDE SEQUENCE [LARGE SCALE GENOMIC DNA]</scope>
    <source>
        <strain evidence="4">CGMCC 1.8711</strain>
    </source>
</reference>
<dbReference type="PANTHER" id="PTHR11820">
    <property type="entry name" value="ACYLPYRUVASE"/>
    <property type="match status" value="1"/>
</dbReference>
<keyword evidence="1" id="KW-0479">Metal-binding</keyword>
<dbReference type="GO" id="GO:0019752">
    <property type="term" value="P:carboxylic acid metabolic process"/>
    <property type="evidence" value="ECO:0007669"/>
    <property type="project" value="UniProtKB-ARBA"/>
</dbReference>
<dbReference type="RefSeq" id="WP_089882464.1">
    <property type="nucleotide sequence ID" value="NZ_FOYS01000005.1"/>
</dbReference>
<keyword evidence="4" id="KW-1185">Reference proteome</keyword>
<dbReference type="OrthoDB" id="6242at2157"/>
<dbReference type="InterPro" id="IPR011234">
    <property type="entry name" value="Fumarylacetoacetase-like_C"/>
</dbReference>
<proteinExistence type="predicted"/>
<accession>A0A1I6IC36</accession>
<dbReference type="Proteomes" id="UP000243250">
    <property type="component" value="Unassembled WGS sequence"/>
</dbReference>
<dbReference type="Gene3D" id="3.90.850.10">
    <property type="entry name" value="Fumarylacetoacetase-like, C-terminal domain"/>
    <property type="match status" value="1"/>
</dbReference>
<evidence type="ECO:0000313" key="3">
    <source>
        <dbReference type="EMBL" id="SFR64261.1"/>
    </source>
</evidence>
<dbReference type="SUPFAM" id="SSF56529">
    <property type="entry name" value="FAH"/>
    <property type="match status" value="1"/>
</dbReference>
<dbReference type="GO" id="GO:0016853">
    <property type="term" value="F:isomerase activity"/>
    <property type="evidence" value="ECO:0007669"/>
    <property type="project" value="UniProtKB-ARBA"/>
</dbReference>
<dbReference type="EMBL" id="FOYS01000005">
    <property type="protein sequence ID" value="SFR64261.1"/>
    <property type="molecule type" value="Genomic_DNA"/>
</dbReference>
<evidence type="ECO:0000313" key="4">
    <source>
        <dbReference type="Proteomes" id="UP000243250"/>
    </source>
</evidence>
<gene>
    <name evidence="3" type="ORF">SAMN04488124_3020</name>
</gene>
<evidence type="ECO:0000256" key="1">
    <source>
        <dbReference type="ARBA" id="ARBA00022723"/>
    </source>
</evidence>
<evidence type="ECO:0000259" key="2">
    <source>
        <dbReference type="Pfam" id="PF01557"/>
    </source>
</evidence>
<dbReference type="InterPro" id="IPR036663">
    <property type="entry name" value="Fumarylacetoacetase_C_sf"/>
</dbReference>
<dbReference type="Pfam" id="PF01557">
    <property type="entry name" value="FAA_hydrolase"/>
    <property type="match status" value="1"/>
</dbReference>
<dbReference type="GO" id="GO:0046872">
    <property type="term" value="F:metal ion binding"/>
    <property type="evidence" value="ECO:0007669"/>
    <property type="project" value="UniProtKB-KW"/>
</dbReference>
<feature type="domain" description="Fumarylacetoacetase-like C-terminal" evidence="2">
    <location>
        <begin position="45"/>
        <end position="241"/>
    </location>
</feature>
<dbReference type="AlphaFoldDB" id="A0A1I6IC36"/>